<evidence type="ECO:0008006" key="17">
    <source>
        <dbReference type="Google" id="ProtNLM"/>
    </source>
</evidence>
<feature type="domain" description="ZZ-type" evidence="11">
    <location>
        <begin position="22"/>
        <end position="83"/>
    </location>
</feature>
<dbReference type="SMART" id="SM00717">
    <property type="entry name" value="SANT"/>
    <property type="match status" value="1"/>
</dbReference>
<keyword evidence="4" id="KW-0862">Zinc</keyword>
<feature type="compositionally biased region" description="Basic and acidic residues" evidence="9">
    <location>
        <begin position="437"/>
        <end position="448"/>
    </location>
</feature>
<dbReference type="Gene3D" id="1.10.10.10">
    <property type="entry name" value="Winged helix-like DNA-binding domain superfamily/Winged helix DNA-binding domain"/>
    <property type="match status" value="1"/>
</dbReference>
<evidence type="ECO:0000256" key="5">
    <source>
        <dbReference type="ARBA" id="ARBA00023015"/>
    </source>
</evidence>
<dbReference type="CDD" id="cd02335">
    <property type="entry name" value="ZZ_ADA2"/>
    <property type="match status" value="1"/>
</dbReference>
<reference evidence="15" key="1">
    <citation type="submission" date="2020-11" db="EMBL/GenBank/DDBJ databases">
        <authorList>
            <consortium name="DOE Joint Genome Institute"/>
            <person name="Ahrendt S."/>
            <person name="Riley R."/>
            <person name="Andreopoulos W."/>
            <person name="Labutti K."/>
            <person name="Pangilinan J."/>
            <person name="Ruiz-Duenas F.J."/>
            <person name="Barrasa J.M."/>
            <person name="Sanchez-Garcia M."/>
            <person name="Camarero S."/>
            <person name="Miyauchi S."/>
            <person name="Serrano A."/>
            <person name="Linde D."/>
            <person name="Babiker R."/>
            <person name="Drula E."/>
            <person name="Ayuso-Fernandez I."/>
            <person name="Pacheco R."/>
            <person name="Padilla G."/>
            <person name="Ferreira P."/>
            <person name="Barriuso J."/>
            <person name="Kellner H."/>
            <person name="Castanera R."/>
            <person name="Alfaro M."/>
            <person name="Ramirez L."/>
            <person name="Pisabarro A.G."/>
            <person name="Kuo A."/>
            <person name="Tritt A."/>
            <person name="Lipzen A."/>
            <person name="He G."/>
            <person name="Yan M."/>
            <person name="Ng V."/>
            <person name="Cullen D."/>
            <person name="Martin F."/>
            <person name="Rosso M.-N."/>
            <person name="Henrissat B."/>
            <person name="Hibbett D."/>
            <person name="Martinez A.T."/>
            <person name="Grigoriev I.V."/>
        </authorList>
    </citation>
    <scope>NUCLEOTIDE SEQUENCE</scope>
    <source>
        <strain evidence="15">CBS 247.69</strain>
    </source>
</reference>
<comment type="caution">
    <text evidence="15">The sequence shown here is derived from an EMBL/GenBank/DDBJ whole genome shotgun (WGS) entry which is preliminary data.</text>
</comment>
<dbReference type="InterPro" id="IPR041983">
    <property type="entry name" value="ADA2-like_ZZ"/>
</dbReference>
<keyword evidence="16" id="KW-1185">Reference proteome</keyword>
<dbReference type="PANTHER" id="PTHR12374:SF20">
    <property type="entry name" value="TRANSCRIPTIONAL ADAPTER 2-ALPHA"/>
    <property type="match status" value="1"/>
</dbReference>
<evidence type="ECO:0000256" key="8">
    <source>
        <dbReference type="PROSITE-ProRule" id="PRU00228"/>
    </source>
</evidence>
<keyword evidence="7" id="KW-0539">Nucleus</keyword>
<dbReference type="PROSITE" id="PS50090">
    <property type="entry name" value="MYB_LIKE"/>
    <property type="match status" value="1"/>
</dbReference>
<keyword evidence="6" id="KW-0804">Transcription</keyword>
<dbReference type="GO" id="GO:0006338">
    <property type="term" value="P:chromatin remodeling"/>
    <property type="evidence" value="ECO:0007669"/>
    <property type="project" value="TreeGrafter"/>
</dbReference>
<dbReference type="Pfam" id="PF22941">
    <property type="entry name" value="TADA2A-like_3rd"/>
    <property type="match status" value="1"/>
</dbReference>
<dbReference type="InterPro" id="IPR000433">
    <property type="entry name" value="Znf_ZZ"/>
</dbReference>
<dbReference type="InterPro" id="IPR007526">
    <property type="entry name" value="SWIRM"/>
</dbReference>
<dbReference type="GO" id="GO:0003713">
    <property type="term" value="F:transcription coactivator activity"/>
    <property type="evidence" value="ECO:0007669"/>
    <property type="project" value="TreeGrafter"/>
</dbReference>
<accession>A0A9P5Y557</accession>
<dbReference type="FunFam" id="1.10.10.10:FF:000087">
    <property type="entry name" value="Transcriptional adapter 2"/>
    <property type="match status" value="1"/>
</dbReference>
<evidence type="ECO:0000313" key="16">
    <source>
        <dbReference type="Proteomes" id="UP000807353"/>
    </source>
</evidence>
<dbReference type="GO" id="GO:0070461">
    <property type="term" value="C:SAGA-type complex"/>
    <property type="evidence" value="ECO:0007669"/>
    <property type="project" value="TreeGrafter"/>
</dbReference>
<feature type="domain" description="HTH myb-type" evidence="14">
    <location>
        <begin position="90"/>
        <end position="137"/>
    </location>
</feature>
<dbReference type="Pfam" id="PF04433">
    <property type="entry name" value="SWIRM"/>
    <property type="match status" value="1"/>
</dbReference>
<dbReference type="PROSITE" id="PS50934">
    <property type="entry name" value="SWIRM"/>
    <property type="match status" value="1"/>
</dbReference>
<keyword evidence="5" id="KW-0805">Transcription regulation</keyword>
<dbReference type="AlphaFoldDB" id="A0A9P5Y557"/>
<dbReference type="SUPFAM" id="SSF57850">
    <property type="entry name" value="RING/U-box"/>
    <property type="match status" value="1"/>
</dbReference>
<feature type="compositionally biased region" description="Basic and acidic residues" evidence="9">
    <location>
        <begin position="279"/>
        <end position="293"/>
    </location>
</feature>
<dbReference type="GO" id="GO:0003682">
    <property type="term" value="F:chromatin binding"/>
    <property type="evidence" value="ECO:0007669"/>
    <property type="project" value="TreeGrafter"/>
</dbReference>
<feature type="compositionally biased region" description="Polar residues" evidence="9">
    <location>
        <begin position="622"/>
        <end position="634"/>
    </location>
</feature>
<feature type="domain" description="SANT" evidence="13">
    <location>
        <begin position="85"/>
        <end position="137"/>
    </location>
</feature>
<dbReference type="PROSITE" id="PS51293">
    <property type="entry name" value="SANT"/>
    <property type="match status" value="1"/>
</dbReference>
<keyword evidence="2" id="KW-0479">Metal-binding</keyword>
<feature type="region of interest" description="Disordered" evidence="9">
    <location>
        <begin position="587"/>
        <end position="636"/>
    </location>
</feature>
<gene>
    <name evidence="15" type="ORF">BDZ94DRAFT_728217</name>
</gene>
<protein>
    <recommendedName>
        <fullName evidence="17">Transcriptional adapter</fullName>
    </recommendedName>
</protein>
<name>A0A9P5Y557_9AGAR</name>
<dbReference type="InterPro" id="IPR009057">
    <property type="entry name" value="Homeodomain-like_sf"/>
</dbReference>
<evidence type="ECO:0000259" key="13">
    <source>
        <dbReference type="PROSITE" id="PS51293"/>
    </source>
</evidence>
<dbReference type="PANTHER" id="PTHR12374">
    <property type="entry name" value="TRANSCRIPTIONAL ADAPTOR 2 ADA2 -RELATED"/>
    <property type="match status" value="1"/>
</dbReference>
<evidence type="ECO:0000259" key="11">
    <source>
        <dbReference type="PROSITE" id="PS50135"/>
    </source>
</evidence>
<feature type="domain" description="Myb-like" evidence="10">
    <location>
        <begin position="90"/>
        <end position="133"/>
    </location>
</feature>
<dbReference type="SUPFAM" id="SSF46689">
    <property type="entry name" value="Homeodomain-like"/>
    <property type="match status" value="2"/>
</dbReference>
<dbReference type="EMBL" id="MU150272">
    <property type="protein sequence ID" value="KAF9462419.1"/>
    <property type="molecule type" value="Genomic_DNA"/>
</dbReference>
<feature type="domain" description="SWIRM" evidence="12">
    <location>
        <begin position="489"/>
        <end position="585"/>
    </location>
</feature>
<evidence type="ECO:0000256" key="4">
    <source>
        <dbReference type="ARBA" id="ARBA00022833"/>
    </source>
</evidence>
<dbReference type="Pfam" id="PF25299">
    <property type="entry name" value="ZZ_ADA2"/>
    <property type="match status" value="1"/>
</dbReference>
<dbReference type="GO" id="GO:0008270">
    <property type="term" value="F:zinc ion binding"/>
    <property type="evidence" value="ECO:0007669"/>
    <property type="project" value="UniProtKB-KW"/>
</dbReference>
<dbReference type="GO" id="GO:0006357">
    <property type="term" value="P:regulation of transcription by RNA polymerase II"/>
    <property type="evidence" value="ECO:0007669"/>
    <property type="project" value="TreeGrafter"/>
</dbReference>
<dbReference type="OrthoDB" id="270417at2759"/>
<dbReference type="InterPro" id="IPR036388">
    <property type="entry name" value="WH-like_DNA-bd_sf"/>
</dbReference>
<evidence type="ECO:0000259" key="14">
    <source>
        <dbReference type="PROSITE" id="PS51294"/>
    </source>
</evidence>
<dbReference type="InterPro" id="IPR017884">
    <property type="entry name" value="SANT_dom"/>
</dbReference>
<dbReference type="InterPro" id="IPR017930">
    <property type="entry name" value="Myb_dom"/>
</dbReference>
<evidence type="ECO:0000256" key="1">
    <source>
        <dbReference type="ARBA" id="ARBA00004123"/>
    </source>
</evidence>
<dbReference type="CDD" id="cd00167">
    <property type="entry name" value="SANT"/>
    <property type="match status" value="1"/>
</dbReference>
<dbReference type="FunFam" id="1.10.10.60:FF:000115">
    <property type="entry name" value="Transcriptional adapter 2"/>
    <property type="match status" value="1"/>
</dbReference>
<dbReference type="Gene3D" id="1.10.10.60">
    <property type="entry name" value="Homeodomain-like"/>
    <property type="match status" value="1"/>
</dbReference>
<evidence type="ECO:0000259" key="12">
    <source>
        <dbReference type="PROSITE" id="PS50934"/>
    </source>
</evidence>
<dbReference type="PROSITE" id="PS50135">
    <property type="entry name" value="ZF_ZZ_2"/>
    <property type="match status" value="1"/>
</dbReference>
<dbReference type="Pfam" id="PF00249">
    <property type="entry name" value="Myb_DNA-binding"/>
    <property type="match status" value="1"/>
</dbReference>
<dbReference type="InterPro" id="IPR001005">
    <property type="entry name" value="SANT/Myb"/>
</dbReference>
<feature type="region of interest" description="Disordered" evidence="9">
    <location>
        <begin position="434"/>
        <end position="498"/>
    </location>
</feature>
<evidence type="ECO:0000256" key="2">
    <source>
        <dbReference type="ARBA" id="ARBA00022723"/>
    </source>
</evidence>
<dbReference type="InterPro" id="IPR055141">
    <property type="entry name" value="TADA2A_B-like_dom"/>
</dbReference>
<dbReference type="Proteomes" id="UP000807353">
    <property type="component" value="Unassembled WGS sequence"/>
</dbReference>
<evidence type="ECO:0000259" key="10">
    <source>
        <dbReference type="PROSITE" id="PS50090"/>
    </source>
</evidence>
<organism evidence="15 16">
    <name type="scientific">Collybia nuda</name>
    <dbReference type="NCBI Taxonomy" id="64659"/>
    <lineage>
        <taxon>Eukaryota</taxon>
        <taxon>Fungi</taxon>
        <taxon>Dikarya</taxon>
        <taxon>Basidiomycota</taxon>
        <taxon>Agaricomycotina</taxon>
        <taxon>Agaricomycetes</taxon>
        <taxon>Agaricomycetidae</taxon>
        <taxon>Agaricales</taxon>
        <taxon>Tricholomatineae</taxon>
        <taxon>Clitocybaceae</taxon>
        <taxon>Collybia</taxon>
    </lineage>
</organism>
<comment type="subcellular location">
    <subcellularLocation>
        <location evidence="1">Nucleus</location>
    </subcellularLocation>
</comment>
<feature type="compositionally biased region" description="Polar residues" evidence="9">
    <location>
        <begin position="587"/>
        <end position="603"/>
    </location>
</feature>
<keyword evidence="3 8" id="KW-0863">Zinc-finger</keyword>
<evidence type="ECO:0000313" key="15">
    <source>
        <dbReference type="EMBL" id="KAF9462419.1"/>
    </source>
</evidence>
<proteinExistence type="predicted"/>
<evidence type="ECO:0000256" key="9">
    <source>
        <dbReference type="SAM" id="MobiDB-lite"/>
    </source>
</evidence>
<evidence type="ECO:0000256" key="6">
    <source>
        <dbReference type="ARBA" id="ARBA00023163"/>
    </source>
</evidence>
<evidence type="ECO:0000256" key="7">
    <source>
        <dbReference type="ARBA" id="ARBA00023242"/>
    </source>
</evidence>
<dbReference type="GO" id="GO:0005634">
    <property type="term" value="C:nucleus"/>
    <property type="evidence" value="ECO:0007669"/>
    <property type="project" value="UniProtKB-SubCell"/>
</dbReference>
<feature type="region of interest" description="Disordered" evidence="9">
    <location>
        <begin position="240"/>
        <end position="316"/>
    </location>
</feature>
<evidence type="ECO:0000256" key="3">
    <source>
        <dbReference type="ARBA" id="ARBA00022771"/>
    </source>
</evidence>
<dbReference type="PROSITE" id="PS51294">
    <property type="entry name" value="HTH_MYB"/>
    <property type="match status" value="1"/>
</dbReference>
<sequence>MTVTQRKPQHLPDEIQTVNEPGVQYQCDSCACDLTHTIRIKCADPICEPGDGVDICPSCFCAGKEFGNHKRGHAYRVIEINSYPIFTEDWGADEELLLLTGISSHGIGNWKKIAEHVGTRTKEEVEEHYNSVYIDSEDWPRPPMDRTFNIEPEEFQERKRRRISTMNAMEPPPAKIAPTSAPGVHEIATFLPGRLEFEHELDNDAEDLVKDIEFGVCLDYGGDQIIEDEDDLDVRARLKWEEERHNPPKPTISGKGKSLPNGKAPKGVFNGKTNGYHGNGDHIKQEVQPKSEEVVNGIGSQDDADVEEATQPPPFETKESMTFKLTLFEMYSQRVDKRLESKSIMFNRGLLDYKKMQAAEKKRPREEREIIHRLRPFAKLQTAEDFEAFATDMLYESILRKRIQELQTFRKLGLSTAADIEKYELDLAKRTQAKLIHPRDHHGTERQQSRVGGRHSSGPDPRRSITNLGVDSESHEREATPRLPGAGPLPIRRPPAPLNLANSPSLHLLTPAEQTLCSQLRILPKPYLVIKETLVREYARRGGKLRRREARDLVKIDVNKTSRVWDFLVQAGFLKITNEPIVAPSVEPSTSGGLVSATPSLNGSPVKDARISPRPPPPSLTFGGSTPGSQNGSLYSAVPLSSIPSAGTMASWPPH</sequence>